<keyword evidence="4" id="KW-0430">Lectin</keyword>
<accession>A0A6M3IEL8</accession>
<reference evidence="4" key="1">
    <citation type="submission" date="2020-03" db="EMBL/GenBank/DDBJ databases">
        <title>The deep terrestrial virosphere.</title>
        <authorList>
            <person name="Holmfeldt K."/>
            <person name="Nilsson E."/>
            <person name="Simone D."/>
            <person name="Lopez-Fernandez M."/>
            <person name="Wu X."/>
            <person name="de Brujin I."/>
            <person name="Lundin D."/>
            <person name="Andersson A."/>
            <person name="Bertilsson S."/>
            <person name="Dopson M."/>
        </authorList>
    </citation>
    <scope>NUCLEOTIDE SEQUENCE</scope>
    <source>
        <strain evidence="4">MM415B01986</strain>
    </source>
</reference>
<sequence length="1496" mass="162657">MASGSKPYIDVDYDTTGAFSSATALENSILTLNMDLRELKEGLSSFELTLENKGSYFIDDFPSIPTEVGLWDFIRVGINGKTLAMFRIEEIAPSATDTGDSMTLRGKCIGQVLQNRKGVAKTFRWHTAEYIIETALTDANTESPLADVNTSITVFDDSPLIVGYQIPTKGRKSLQEIILEVAAEAGCDVYIDSSSYPATIILIRIGHASVQLNTHLYFDAENDSNNVHAAEEPRDVDDVYNYITLENGRMFNSWIPNDGVSWTNFLSDDIYGTWWAAATGQVTLIDNTYYTNSTASIFMEDSTSLFDVSLTLATTEYAANLDLVHLEQNWLQFAYILTVGTVNLTLWDSEGHGVFITLPTELTWSVYGIAVAGDWTGWIETNVGDKAAFTDVVASIQFEHAGTFGSMQLNGLKFLDSTAYAIEQDYLQDTTSSSAYGRREIELTPPYDWNWRRMDWWGIRRLAAMAYPARVIKIQADCKENGLDPNTVLEDDASTAAKLLPGYSIQFEADRWSIPAAGETNGTYWRMVHITYVFGDGLSIAMTIVPAGQEGTSTMNYSAINDDRLLSMEDPLLGILASLAKKVKATEMTTQDAFTTITKTLLVPHHHTLADGSGQINTDQDILLAGNLIQSDTLYGTAAANNASFTITDILSHSSGYARGLYVNYTHQTNAITGSGQINALAVDINATADVPYVMAESIYTGAMGSSTIDQLYGWYLYMDNTPSATVNIKAGLDIEIDNTVATAQCDFLRVYSHGGAVNSLVWFAGRAADNAIEFLFDFQSAHEPWVASTKSLKIEVAGTTYWIPTFDGTSITLTGNLIPSADDTYDIGATGAEWRDMYLDGMLYGDRAIFSDATYPVLEVERTSTGTNNPLTPFRLIHTTTADMVDGFGTTMLFAIKDSSGTANTIGTITARRTGGADNEGYFAITPYFGGSSAAVLNIYSTDIRPGTDDSYDIGTSSAEWKDLFIDGLAYIDGFGEGYTLASTITGATALSASAWTITDTQSHNSGYARGLYINYTHETNAITGSGEINPLAVDMNATSDVVNAFAVSLYTGTFAGATVNSLAGLYIYMDDSPATIANKHALMLQMDCTTGSGTDSFFRLDKMGGTIDSVFWLTQAAGAATYMFDFEHSSTIPWSPTDETIAFRAGDTAYYLLSKRAEGIEPLNFYRGYDTDYGCVLYLPFEEGAGTTVYDQSQMGNDGVFGASTAAPTWTSGKYGKAILFDGANDLITVTDDTSLDLTSELTVSAWVNTNVRNEGGATYYGIVVKKATSLWGGGGYLLLLTPDGNWRFNIGDGASYQNATVVAETDVWTHVVGVLTSTHLHIYKNGVLGESTVRTKTPGVSGTNLIIGKWAGYASFNGEIDDVRIYNRALSAEEIRNHFINMRGLHTRSVTVSDNFRILNTSLTKLIDVDSTGHLSPGTDDTQDLGEDTTPKEWRNLYVDGLAYIDALGEDLSLNSNYINGWVTAATCTEANAGYVKIKVGGIVKRVKYFDDA</sequence>
<organism evidence="4">
    <name type="scientific">viral metagenome</name>
    <dbReference type="NCBI Taxonomy" id="1070528"/>
    <lineage>
        <taxon>unclassified sequences</taxon>
        <taxon>metagenomes</taxon>
        <taxon>organismal metagenomes</taxon>
    </lineage>
</organism>
<dbReference type="Gene3D" id="2.60.120.200">
    <property type="match status" value="1"/>
</dbReference>
<dbReference type="EMBL" id="MT141183">
    <property type="protein sequence ID" value="QJA55813.1"/>
    <property type="molecule type" value="Genomic_DNA"/>
</dbReference>
<keyword evidence="1" id="KW-0732">Signal</keyword>
<proteinExistence type="predicted"/>
<dbReference type="InterPro" id="IPR006558">
    <property type="entry name" value="LamG-like"/>
</dbReference>
<dbReference type="SUPFAM" id="SSF49899">
    <property type="entry name" value="Concanavalin A-like lectins/glucanases"/>
    <property type="match status" value="1"/>
</dbReference>
<keyword evidence="2" id="KW-1015">Disulfide bond</keyword>
<dbReference type="GO" id="GO:0030246">
    <property type="term" value="F:carbohydrate binding"/>
    <property type="evidence" value="ECO:0007669"/>
    <property type="project" value="UniProtKB-KW"/>
</dbReference>
<evidence type="ECO:0000259" key="3">
    <source>
        <dbReference type="SMART" id="SM00560"/>
    </source>
</evidence>
<protein>
    <submittedName>
        <fullName evidence="4">Putative lectin/glucanase superfamily protein</fullName>
    </submittedName>
</protein>
<dbReference type="Pfam" id="PF13385">
    <property type="entry name" value="Laminin_G_3"/>
    <property type="match status" value="1"/>
</dbReference>
<gene>
    <name evidence="4" type="ORF">MM415B01986_0007</name>
</gene>
<evidence type="ECO:0000256" key="2">
    <source>
        <dbReference type="ARBA" id="ARBA00023157"/>
    </source>
</evidence>
<dbReference type="InterPro" id="IPR013320">
    <property type="entry name" value="ConA-like_dom_sf"/>
</dbReference>
<evidence type="ECO:0000313" key="4">
    <source>
        <dbReference type="EMBL" id="QJA55813.1"/>
    </source>
</evidence>
<name>A0A6M3IEL8_9ZZZZ</name>
<dbReference type="SMART" id="SM00560">
    <property type="entry name" value="LamGL"/>
    <property type="match status" value="1"/>
</dbReference>
<feature type="domain" description="LamG-like jellyroll fold" evidence="3">
    <location>
        <begin position="1242"/>
        <end position="1376"/>
    </location>
</feature>
<evidence type="ECO:0000256" key="1">
    <source>
        <dbReference type="ARBA" id="ARBA00022729"/>
    </source>
</evidence>